<gene>
    <name evidence="3" type="ORF">AB2U05_37410</name>
</gene>
<proteinExistence type="predicted"/>
<sequence>MKAAARGRVERVTIDASAPELERRLSSVPVVRRILRTALVRWGVVDDDLDNALYVAVELVANAARHSPPGMHHVSLHLSPDGHRLVVTVHDLSRALPYVPDDAKDNAFAESGRGMLLVAGLSERWGVVATSGGKKVWAELILQAPVSLPLPSYADEHATERALRRADVITSASRVSRLCLVRRPRAVT</sequence>
<name>A0AB39TX96_9ACTN</name>
<dbReference type="InterPro" id="IPR036890">
    <property type="entry name" value="HATPase_C_sf"/>
</dbReference>
<dbReference type="PANTHER" id="PTHR35526">
    <property type="entry name" value="ANTI-SIGMA-F FACTOR RSBW-RELATED"/>
    <property type="match status" value="1"/>
</dbReference>
<keyword evidence="1" id="KW-0723">Serine/threonine-protein kinase</keyword>
<dbReference type="InterPro" id="IPR050267">
    <property type="entry name" value="Anti-sigma-factor_SerPK"/>
</dbReference>
<reference evidence="3" key="1">
    <citation type="submission" date="2024-07" db="EMBL/GenBank/DDBJ databases">
        <authorList>
            <person name="Yu S.T."/>
        </authorList>
    </citation>
    <scope>NUCLEOTIDE SEQUENCE</scope>
    <source>
        <strain evidence="3">Y1</strain>
    </source>
</reference>
<evidence type="ECO:0000256" key="1">
    <source>
        <dbReference type="ARBA" id="ARBA00022527"/>
    </source>
</evidence>
<keyword evidence="1" id="KW-0418">Kinase</keyword>
<dbReference type="CDD" id="cd16936">
    <property type="entry name" value="HATPase_RsbW-like"/>
    <property type="match status" value="1"/>
</dbReference>
<evidence type="ECO:0000259" key="2">
    <source>
        <dbReference type="Pfam" id="PF13581"/>
    </source>
</evidence>
<dbReference type="Gene3D" id="3.30.565.10">
    <property type="entry name" value="Histidine kinase-like ATPase, C-terminal domain"/>
    <property type="match status" value="1"/>
</dbReference>
<dbReference type="SUPFAM" id="SSF55874">
    <property type="entry name" value="ATPase domain of HSP90 chaperone/DNA topoisomerase II/histidine kinase"/>
    <property type="match status" value="1"/>
</dbReference>
<feature type="domain" description="Histidine kinase/HSP90-like ATPase" evidence="2">
    <location>
        <begin position="23"/>
        <end position="138"/>
    </location>
</feature>
<accession>A0AB39TX96</accession>
<dbReference type="RefSeq" id="WP_369185828.1">
    <property type="nucleotide sequence ID" value="NZ_CP163445.1"/>
</dbReference>
<dbReference type="GO" id="GO:0005524">
    <property type="term" value="F:ATP binding"/>
    <property type="evidence" value="ECO:0007669"/>
    <property type="project" value="UniProtKB-KW"/>
</dbReference>
<keyword evidence="1" id="KW-0808">Transferase</keyword>
<organism evidence="3">
    <name type="scientific">Streptomyces sp. Y1</name>
    <dbReference type="NCBI Taxonomy" id="3238634"/>
    <lineage>
        <taxon>Bacteria</taxon>
        <taxon>Bacillati</taxon>
        <taxon>Actinomycetota</taxon>
        <taxon>Actinomycetes</taxon>
        <taxon>Kitasatosporales</taxon>
        <taxon>Streptomycetaceae</taxon>
        <taxon>Streptomyces</taxon>
    </lineage>
</organism>
<dbReference type="InterPro" id="IPR003594">
    <property type="entry name" value="HATPase_dom"/>
</dbReference>
<dbReference type="Pfam" id="PF13581">
    <property type="entry name" value="HATPase_c_2"/>
    <property type="match status" value="1"/>
</dbReference>
<protein>
    <submittedName>
        <fullName evidence="3">ATP-binding protein</fullName>
    </submittedName>
</protein>
<dbReference type="GO" id="GO:0004674">
    <property type="term" value="F:protein serine/threonine kinase activity"/>
    <property type="evidence" value="ECO:0007669"/>
    <property type="project" value="UniProtKB-KW"/>
</dbReference>
<dbReference type="PANTHER" id="PTHR35526:SF3">
    <property type="entry name" value="ANTI-SIGMA-F FACTOR RSBW"/>
    <property type="match status" value="1"/>
</dbReference>
<dbReference type="AlphaFoldDB" id="A0AB39TX96"/>
<keyword evidence="3" id="KW-0067">ATP-binding</keyword>
<dbReference type="EMBL" id="CP163445">
    <property type="protein sequence ID" value="XDQ83786.1"/>
    <property type="molecule type" value="Genomic_DNA"/>
</dbReference>
<evidence type="ECO:0000313" key="3">
    <source>
        <dbReference type="EMBL" id="XDQ83786.1"/>
    </source>
</evidence>
<keyword evidence="3" id="KW-0547">Nucleotide-binding</keyword>